<evidence type="ECO:0000256" key="5">
    <source>
        <dbReference type="ARBA" id="ARBA00023136"/>
    </source>
</evidence>
<dbReference type="InterPro" id="IPR027469">
    <property type="entry name" value="Cation_efflux_TMD_sf"/>
</dbReference>
<dbReference type="PANTHER" id="PTHR43840:SF15">
    <property type="entry name" value="MITOCHONDRIAL METAL TRANSPORTER 1-RELATED"/>
    <property type="match status" value="1"/>
</dbReference>
<evidence type="ECO:0000313" key="8">
    <source>
        <dbReference type="EMBL" id="NIA72474.1"/>
    </source>
</evidence>
<gene>
    <name evidence="8" type="ORF">HBA54_28195</name>
</gene>
<evidence type="ECO:0000256" key="2">
    <source>
        <dbReference type="ARBA" id="ARBA00022448"/>
    </source>
</evidence>
<feature type="domain" description="Cation efflux protein transmembrane" evidence="7">
    <location>
        <begin position="16"/>
        <end position="216"/>
    </location>
</feature>
<feature type="transmembrane region" description="Helical" evidence="6">
    <location>
        <begin position="86"/>
        <end position="110"/>
    </location>
</feature>
<feature type="transmembrane region" description="Helical" evidence="6">
    <location>
        <begin position="185"/>
        <end position="205"/>
    </location>
</feature>
<keyword evidence="5 6" id="KW-0472">Membrane</keyword>
<evidence type="ECO:0000256" key="1">
    <source>
        <dbReference type="ARBA" id="ARBA00004141"/>
    </source>
</evidence>
<evidence type="ECO:0000256" key="4">
    <source>
        <dbReference type="ARBA" id="ARBA00022989"/>
    </source>
</evidence>
<dbReference type="EMBL" id="JAAQPH010000047">
    <property type="protein sequence ID" value="NIA72474.1"/>
    <property type="molecule type" value="Genomic_DNA"/>
</dbReference>
<comment type="caution">
    <text evidence="8">The sequence shown here is derived from an EMBL/GenBank/DDBJ whole genome shotgun (WGS) entry which is preliminary data.</text>
</comment>
<dbReference type="InterPro" id="IPR050291">
    <property type="entry name" value="CDF_Transporter"/>
</dbReference>
<feature type="transmembrane region" description="Helical" evidence="6">
    <location>
        <begin position="116"/>
        <end position="139"/>
    </location>
</feature>
<dbReference type="Gene3D" id="1.20.1510.10">
    <property type="entry name" value="Cation efflux protein transmembrane domain"/>
    <property type="match status" value="1"/>
</dbReference>
<dbReference type="RefSeq" id="WP_167231943.1">
    <property type="nucleotide sequence ID" value="NZ_JAAQPH010000047.1"/>
</dbReference>
<dbReference type="Proteomes" id="UP000761264">
    <property type="component" value="Unassembled WGS sequence"/>
</dbReference>
<name>A0A967F3D4_9PROT</name>
<organism evidence="8 9">
    <name type="scientific">Pelagibius litoralis</name>
    <dbReference type="NCBI Taxonomy" id="374515"/>
    <lineage>
        <taxon>Bacteria</taxon>
        <taxon>Pseudomonadati</taxon>
        <taxon>Pseudomonadota</taxon>
        <taxon>Alphaproteobacteria</taxon>
        <taxon>Rhodospirillales</taxon>
        <taxon>Rhodovibrionaceae</taxon>
        <taxon>Pelagibius</taxon>
    </lineage>
</organism>
<comment type="subcellular location">
    <subcellularLocation>
        <location evidence="1">Membrane</location>
        <topology evidence="1">Multi-pass membrane protein</topology>
    </subcellularLocation>
</comment>
<keyword evidence="3 6" id="KW-0812">Transmembrane</keyword>
<dbReference type="InterPro" id="IPR058533">
    <property type="entry name" value="Cation_efflux_TM"/>
</dbReference>
<evidence type="ECO:0000259" key="7">
    <source>
        <dbReference type="Pfam" id="PF01545"/>
    </source>
</evidence>
<evidence type="ECO:0000256" key="3">
    <source>
        <dbReference type="ARBA" id="ARBA00022692"/>
    </source>
</evidence>
<keyword evidence="9" id="KW-1185">Reference proteome</keyword>
<evidence type="ECO:0000256" key="6">
    <source>
        <dbReference type="SAM" id="Phobius"/>
    </source>
</evidence>
<protein>
    <submittedName>
        <fullName evidence="8">Cation transporter</fullName>
    </submittedName>
</protein>
<dbReference type="Pfam" id="PF01545">
    <property type="entry name" value="Cation_efflux"/>
    <property type="match status" value="1"/>
</dbReference>
<dbReference type="GO" id="GO:0016020">
    <property type="term" value="C:membrane"/>
    <property type="evidence" value="ECO:0007669"/>
    <property type="project" value="UniProtKB-SubCell"/>
</dbReference>
<sequence length="303" mass="31965">MPGPTRDQKSKEAAVLYTSLADLAVVTILFFFAVFTSSLTLLSEAIRVALMLLVEFYGLFVLRALHRDRLRRFRFGIGKVEQMCNLAIGAALLFSGFWVAHSVVAALLSVQAASTPLGLAAAAVISAVNLLINLLGWLAMAAAARDGDSAIYRAQLRARAVKLAASAIVQIAITIAALAKDPVVATLFDGIGAAFVAGVMVTIGFKMVAECLPDLLDHPLPGETKKEIEAALLSAGIAGEELLRLRTRCSGSLPQVELTLAPAGCASVTDYCRRVTAVENHLKDHLGGADVSVVVDARKPAET</sequence>
<feature type="transmembrane region" description="Helical" evidence="6">
    <location>
        <begin position="14"/>
        <end position="39"/>
    </location>
</feature>
<dbReference type="GO" id="GO:0008324">
    <property type="term" value="F:monoatomic cation transmembrane transporter activity"/>
    <property type="evidence" value="ECO:0007669"/>
    <property type="project" value="InterPro"/>
</dbReference>
<keyword evidence="2" id="KW-0813">Transport</keyword>
<feature type="transmembrane region" description="Helical" evidence="6">
    <location>
        <begin position="160"/>
        <end position="179"/>
    </location>
</feature>
<reference evidence="8" key="1">
    <citation type="submission" date="2020-03" db="EMBL/GenBank/DDBJ databases">
        <title>Genome of Pelagibius litoralis DSM 21314T.</title>
        <authorList>
            <person name="Wang G."/>
        </authorList>
    </citation>
    <scope>NUCLEOTIDE SEQUENCE</scope>
    <source>
        <strain evidence="8">DSM 21314</strain>
    </source>
</reference>
<keyword evidence="4 6" id="KW-1133">Transmembrane helix</keyword>
<dbReference type="AlphaFoldDB" id="A0A967F3D4"/>
<dbReference type="PANTHER" id="PTHR43840">
    <property type="entry name" value="MITOCHONDRIAL METAL TRANSPORTER 1-RELATED"/>
    <property type="match status" value="1"/>
</dbReference>
<feature type="transmembrane region" description="Helical" evidence="6">
    <location>
        <begin position="45"/>
        <end position="65"/>
    </location>
</feature>
<proteinExistence type="predicted"/>
<dbReference type="SUPFAM" id="SSF161111">
    <property type="entry name" value="Cation efflux protein transmembrane domain-like"/>
    <property type="match status" value="1"/>
</dbReference>
<evidence type="ECO:0000313" key="9">
    <source>
        <dbReference type="Proteomes" id="UP000761264"/>
    </source>
</evidence>
<accession>A0A967F3D4</accession>